<evidence type="ECO:0000256" key="5">
    <source>
        <dbReference type="ARBA" id="ARBA00022801"/>
    </source>
</evidence>
<dbReference type="PANTHER" id="PTHR42904:SF6">
    <property type="entry name" value="NAD-CAPPED RNA HYDROLASE NUDT12"/>
    <property type="match status" value="1"/>
</dbReference>
<dbReference type="PROSITE" id="PS00893">
    <property type="entry name" value="NUDIX_BOX"/>
    <property type="match status" value="1"/>
</dbReference>
<evidence type="ECO:0000256" key="3">
    <source>
        <dbReference type="ARBA" id="ARBA00009595"/>
    </source>
</evidence>
<organism evidence="9 10">
    <name type="scientific">Peredibacter starrii</name>
    <dbReference type="NCBI Taxonomy" id="28202"/>
    <lineage>
        <taxon>Bacteria</taxon>
        <taxon>Pseudomonadati</taxon>
        <taxon>Bdellovibrionota</taxon>
        <taxon>Bacteriovoracia</taxon>
        <taxon>Bacteriovoracales</taxon>
        <taxon>Bacteriovoracaceae</taxon>
        <taxon>Peredibacter</taxon>
    </lineage>
</organism>
<dbReference type="InterPro" id="IPR050241">
    <property type="entry name" value="NAD-cap_RNA_hydrolase_NudC"/>
</dbReference>
<proteinExistence type="inferred from homology"/>
<dbReference type="SUPFAM" id="SSF55811">
    <property type="entry name" value="Nudix"/>
    <property type="match status" value="1"/>
</dbReference>
<dbReference type="GO" id="GO:0005829">
    <property type="term" value="C:cytosol"/>
    <property type="evidence" value="ECO:0007669"/>
    <property type="project" value="TreeGrafter"/>
</dbReference>
<evidence type="ECO:0000256" key="7">
    <source>
        <dbReference type="ARBA" id="ARBA00023679"/>
    </source>
</evidence>
<keyword evidence="10" id="KW-1185">Reference proteome</keyword>
<dbReference type="EC" id="3.6.-.-" evidence="9"/>
<dbReference type="InterPro" id="IPR020084">
    <property type="entry name" value="NUDIX_hydrolase_CS"/>
</dbReference>
<dbReference type="GO" id="GO:0035529">
    <property type="term" value="F:NADH pyrophosphatase activity"/>
    <property type="evidence" value="ECO:0007669"/>
    <property type="project" value="TreeGrafter"/>
</dbReference>
<evidence type="ECO:0000313" key="9">
    <source>
        <dbReference type="EMBL" id="WPU66587.1"/>
    </source>
</evidence>
<dbReference type="KEGG" id="psti:SOO65_07500"/>
<evidence type="ECO:0000256" key="4">
    <source>
        <dbReference type="ARBA" id="ARBA00022723"/>
    </source>
</evidence>
<dbReference type="Pfam" id="PF00293">
    <property type="entry name" value="NUDIX"/>
    <property type="match status" value="1"/>
</dbReference>
<accession>A0AAX4HTH0</accession>
<dbReference type="GO" id="GO:0019677">
    <property type="term" value="P:NAD+ catabolic process"/>
    <property type="evidence" value="ECO:0007669"/>
    <property type="project" value="TreeGrafter"/>
</dbReference>
<sequence length="124" mass="14031">MKEAVMIVLEKDGKFLLGKRSAWKAKAPGFWCPISGHIEPNETEEAAVIREAQEELGIVVRPTQKITSTPTHDGRVMLHWWKAEIVSGTPVINNNENEVIHWFSRAELKTLEPTFKEDIAILIS</sequence>
<dbReference type="PROSITE" id="PS51462">
    <property type="entry name" value="NUDIX"/>
    <property type="match status" value="1"/>
</dbReference>
<reference evidence="9 10" key="1">
    <citation type="submission" date="2023-11" db="EMBL/GenBank/DDBJ databases">
        <title>Peredibacter starrii A3.12.</title>
        <authorList>
            <person name="Mitchell R.J."/>
        </authorList>
    </citation>
    <scope>NUCLEOTIDE SEQUENCE [LARGE SCALE GENOMIC DNA]</scope>
    <source>
        <strain evidence="9 10">A3.12</strain>
    </source>
</reference>
<gene>
    <name evidence="9" type="ORF">SOO65_07500</name>
</gene>
<dbReference type="Gene3D" id="3.90.79.10">
    <property type="entry name" value="Nucleoside Triphosphate Pyrophosphohydrolase"/>
    <property type="match status" value="1"/>
</dbReference>
<dbReference type="Proteomes" id="UP001324634">
    <property type="component" value="Chromosome"/>
</dbReference>
<evidence type="ECO:0000256" key="2">
    <source>
        <dbReference type="ARBA" id="ARBA00001947"/>
    </source>
</evidence>
<evidence type="ECO:0000259" key="8">
    <source>
        <dbReference type="PROSITE" id="PS51462"/>
    </source>
</evidence>
<dbReference type="PANTHER" id="PTHR42904">
    <property type="entry name" value="NUDIX HYDROLASE, NUDC SUBFAMILY"/>
    <property type="match status" value="1"/>
</dbReference>
<dbReference type="GO" id="GO:0006742">
    <property type="term" value="P:NADP+ catabolic process"/>
    <property type="evidence" value="ECO:0007669"/>
    <property type="project" value="TreeGrafter"/>
</dbReference>
<evidence type="ECO:0000256" key="1">
    <source>
        <dbReference type="ARBA" id="ARBA00001946"/>
    </source>
</evidence>
<evidence type="ECO:0000313" key="10">
    <source>
        <dbReference type="Proteomes" id="UP001324634"/>
    </source>
</evidence>
<keyword evidence="5 9" id="KW-0378">Hydrolase</keyword>
<name>A0AAX4HTH0_9BACT</name>
<keyword evidence="6" id="KW-0460">Magnesium</keyword>
<protein>
    <submittedName>
        <fullName evidence="9">NUDIX hydrolase</fullName>
        <ecNumber evidence="9">3.6.-.-</ecNumber>
    </submittedName>
</protein>
<dbReference type="RefSeq" id="WP_321398950.1">
    <property type="nucleotide sequence ID" value="NZ_CP139487.1"/>
</dbReference>
<keyword evidence="4" id="KW-0479">Metal-binding</keyword>
<comment type="cofactor">
    <cofactor evidence="2">
        <name>Zn(2+)</name>
        <dbReference type="ChEBI" id="CHEBI:29105"/>
    </cofactor>
</comment>
<dbReference type="InterPro" id="IPR015797">
    <property type="entry name" value="NUDIX_hydrolase-like_dom_sf"/>
</dbReference>
<dbReference type="EMBL" id="CP139487">
    <property type="protein sequence ID" value="WPU66587.1"/>
    <property type="molecule type" value="Genomic_DNA"/>
</dbReference>
<comment type="catalytic activity">
    <reaction evidence="7">
        <text>a 5'-end NAD(+)-phospho-ribonucleoside in mRNA + H2O = a 5'-end phospho-adenosine-phospho-ribonucleoside in mRNA + beta-nicotinamide D-ribonucleotide + 2 H(+)</text>
        <dbReference type="Rhea" id="RHEA:60876"/>
        <dbReference type="Rhea" id="RHEA-COMP:15698"/>
        <dbReference type="Rhea" id="RHEA-COMP:15719"/>
        <dbReference type="ChEBI" id="CHEBI:14649"/>
        <dbReference type="ChEBI" id="CHEBI:15377"/>
        <dbReference type="ChEBI" id="CHEBI:15378"/>
        <dbReference type="ChEBI" id="CHEBI:144029"/>
        <dbReference type="ChEBI" id="CHEBI:144051"/>
    </reaction>
    <physiologicalReaction direction="left-to-right" evidence="7">
        <dbReference type="Rhea" id="RHEA:60877"/>
    </physiologicalReaction>
</comment>
<dbReference type="GO" id="GO:0046872">
    <property type="term" value="F:metal ion binding"/>
    <property type="evidence" value="ECO:0007669"/>
    <property type="project" value="UniProtKB-KW"/>
</dbReference>
<comment type="similarity">
    <text evidence="3">Belongs to the Nudix hydrolase family. NudC subfamily.</text>
</comment>
<dbReference type="AlphaFoldDB" id="A0AAX4HTH0"/>
<comment type="cofactor">
    <cofactor evidence="1">
        <name>Mg(2+)</name>
        <dbReference type="ChEBI" id="CHEBI:18420"/>
    </cofactor>
</comment>
<dbReference type="InterPro" id="IPR000086">
    <property type="entry name" value="NUDIX_hydrolase_dom"/>
</dbReference>
<evidence type="ECO:0000256" key="6">
    <source>
        <dbReference type="ARBA" id="ARBA00022842"/>
    </source>
</evidence>
<feature type="domain" description="Nudix hydrolase" evidence="8">
    <location>
        <begin position="1"/>
        <end position="124"/>
    </location>
</feature>